<sequence>MRKTHKAAEWALVGNVRDSRDISNVDKTLLFYLLGGAGINNLDLVERFCPPLLTSYLPYLVNRRLHRLYNVIYMADDSQQQCRSNGTLKSRRIQDSHRSDSSGWVNTLSYYSPPSDLIPPLRSLHAQPVHEDRQAHQLNLEGRSISHSLGSPKDGTTLEFPYFASGSTTSTTSLSSETFENDSSLQSNTGFIMRSETRPVTQAPAEHALDIQPDISGLLADSSSTQAQSTPSVHDSELLQPPGSLFKHDFSPLSRHGSTTSEMLLQPALDPVPIVSTVGSVIGGTPDDNTLARYQPHLLDETATVHFPLTGLKGVRFLREAHVINPIPEDKESLQTTNSGTTNAPSNQ</sequence>
<evidence type="ECO:0000313" key="2">
    <source>
        <dbReference type="EMBL" id="KAF5321427.1"/>
    </source>
</evidence>
<evidence type="ECO:0000313" key="3">
    <source>
        <dbReference type="Proteomes" id="UP000567179"/>
    </source>
</evidence>
<dbReference type="EMBL" id="JAACJJ010000028">
    <property type="protein sequence ID" value="KAF5321427.1"/>
    <property type="molecule type" value="Genomic_DNA"/>
</dbReference>
<dbReference type="AlphaFoldDB" id="A0A8H5BFX0"/>
<feature type="region of interest" description="Disordered" evidence="1">
    <location>
        <begin position="221"/>
        <end position="243"/>
    </location>
</feature>
<organism evidence="2 3">
    <name type="scientific">Psilocybe cf. subviscida</name>
    <dbReference type="NCBI Taxonomy" id="2480587"/>
    <lineage>
        <taxon>Eukaryota</taxon>
        <taxon>Fungi</taxon>
        <taxon>Dikarya</taxon>
        <taxon>Basidiomycota</taxon>
        <taxon>Agaricomycotina</taxon>
        <taxon>Agaricomycetes</taxon>
        <taxon>Agaricomycetidae</taxon>
        <taxon>Agaricales</taxon>
        <taxon>Agaricineae</taxon>
        <taxon>Strophariaceae</taxon>
        <taxon>Psilocybe</taxon>
    </lineage>
</organism>
<dbReference type="Proteomes" id="UP000567179">
    <property type="component" value="Unassembled WGS sequence"/>
</dbReference>
<comment type="caution">
    <text evidence="2">The sequence shown here is derived from an EMBL/GenBank/DDBJ whole genome shotgun (WGS) entry which is preliminary data.</text>
</comment>
<proteinExistence type="predicted"/>
<feature type="compositionally biased region" description="Polar residues" evidence="1">
    <location>
        <begin position="334"/>
        <end position="348"/>
    </location>
</feature>
<protein>
    <submittedName>
        <fullName evidence="2">Uncharacterized protein</fullName>
    </submittedName>
</protein>
<feature type="compositionally biased region" description="Polar residues" evidence="1">
    <location>
        <begin position="221"/>
        <end position="233"/>
    </location>
</feature>
<name>A0A8H5BFX0_9AGAR</name>
<reference evidence="2 3" key="1">
    <citation type="journal article" date="2020" name="ISME J.">
        <title>Uncovering the hidden diversity of litter-decomposition mechanisms in mushroom-forming fungi.</title>
        <authorList>
            <person name="Floudas D."/>
            <person name="Bentzer J."/>
            <person name="Ahren D."/>
            <person name="Johansson T."/>
            <person name="Persson P."/>
            <person name="Tunlid A."/>
        </authorList>
    </citation>
    <scope>NUCLEOTIDE SEQUENCE [LARGE SCALE GENOMIC DNA]</scope>
    <source>
        <strain evidence="2 3">CBS 101986</strain>
    </source>
</reference>
<accession>A0A8H5BFX0</accession>
<gene>
    <name evidence="2" type="ORF">D9619_002066</name>
</gene>
<evidence type="ECO:0000256" key="1">
    <source>
        <dbReference type="SAM" id="MobiDB-lite"/>
    </source>
</evidence>
<feature type="region of interest" description="Disordered" evidence="1">
    <location>
        <begin position="328"/>
        <end position="348"/>
    </location>
</feature>
<keyword evidence="3" id="KW-1185">Reference proteome</keyword>